<comment type="caution">
    <text evidence="4">The sequence shown here is derived from an EMBL/GenBank/DDBJ whole genome shotgun (WGS) entry which is preliminary data.</text>
</comment>
<evidence type="ECO:0000313" key="4">
    <source>
        <dbReference type="EMBL" id="CAF2085708.1"/>
    </source>
</evidence>
<evidence type="ECO:0000256" key="1">
    <source>
        <dbReference type="SAM" id="MobiDB-lite"/>
    </source>
</evidence>
<accession>A0A816SHY4</accession>
<dbReference type="EMBL" id="CAJNOW010004165">
    <property type="protein sequence ID" value="CAF1407019.1"/>
    <property type="molecule type" value="Genomic_DNA"/>
</dbReference>
<evidence type="ECO:0000313" key="2">
    <source>
        <dbReference type="EMBL" id="CAF1407019.1"/>
    </source>
</evidence>
<dbReference type="Proteomes" id="UP000663855">
    <property type="component" value="Unassembled WGS sequence"/>
</dbReference>
<organism evidence="4 8">
    <name type="scientific">Rotaria magnacalcarata</name>
    <dbReference type="NCBI Taxonomy" id="392030"/>
    <lineage>
        <taxon>Eukaryota</taxon>
        <taxon>Metazoa</taxon>
        <taxon>Spiralia</taxon>
        <taxon>Gnathifera</taxon>
        <taxon>Rotifera</taxon>
        <taxon>Eurotatoria</taxon>
        <taxon>Bdelloidea</taxon>
        <taxon>Philodinida</taxon>
        <taxon>Philodinidae</taxon>
        <taxon>Rotaria</taxon>
    </lineage>
</organism>
<evidence type="ECO:0000313" key="8">
    <source>
        <dbReference type="Proteomes" id="UP000663824"/>
    </source>
</evidence>
<protein>
    <submittedName>
        <fullName evidence="4">Uncharacterized protein</fullName>
    </submittedName>
</protein>
<feature type="region of interest" description="Disordered" evidence="1">
    <location>
        <begin position="229"/>
        <end position="284"/>
    </location>
</feature>
<dbReference type="Proteomes" id="UP000663834">
    <property type="component" value="Unassembled WGS sequence"/>
</dbReference>
<dbReference type="Proteomes" id="UP000676336">
    <property type="component" value="Unassembled WGS sequence"/>
</dbReference>
<feature type="region of interest" description="Disordered" evidence="1">
    <location>
        <begin position="1"/>
        <end position="147"/>
    </location>
</feature>
<feature type="compositionally biased region" description="Polar residues" evidence="1">
    <location>
        <begin position="48"/>
        <end position="65"/>
    </location>
</feature>
<feature type="compositionally biased region" description="Low complexity" evidence="1">
    <location>
        <begin position="97"/>
        <end position="107"/>
    </location>
</feature>
<feature type="compositionally biased region" description="Polar residues" evidence="1">
    <location>
        <begin position="108"/>
        <end position="123"/>
    </location>
</feature>
<proteinExistence type="predicted"/>
<dbReference type="Proteomes" id="UP000663824">
    <property type="component" value="Unassembled WGS sequence"/>
</dbReference>
<dbReference type="AlphaFoldDB" id="A0A816SHY4"/>
<feature type="region of interest" description="Disordered" evidence="1">
    <location>
        <begin position="323"/>
        <end position="396"/>
    </location>
</feature>
<feature type="compositionally biased region" description="Low complexity" evidence="1">
    <location>
        <begin position="296"/>
        <end position="310"/>
    </location>
</feature>
<name>A0A816SHY4_9BILA</name>
<feature type="compositionally biased region" description="Basic and acidic residues" evidence="1">
    <location>
        <begin position="126"/>
        <end position="136"/>
    </location>
</feature>
<dbReference type="EMBL" id="CAJNRE010009808">
    <property type="protein sequence ID" value="CAF2085708.1"/>
    <property type="molecule type" value="Genomic_DNA"/>
</dbReference>
<feature type="compositionally biased region" description="Basic and acidic residues" evidence="1">
    <location>
        <begin position="244"/>
        <end position="266"/>
    </location>
</feature>
<sequence>MESSRDGYRGRYRDRHNNFSTNRNNYTERSIHGNSRGRFSRGSDNDHNGNFSSRDSQNESLNYRTSRSSVNSRPISSRNNGLPKHNRYQQDDDYQASSLFSSSSSSSNRANNVQTNYYDNHSPPSRFDRSSNHRDTYLSSTNEHPILSNVSLPPASLYYASSQSMSPRLRDRGLSSVPLSSQHIDSDRSRYIPTNYRRNSPPPPLSSYRNERSMDYGSRNISNDIYMSNECRSATPPSLAPLSMRDDPYGEMHRADDYPPRYDRYDIPSNRNNTSSRDYPMVPVSSSSYRNDLYRSSSNVSMPSPSSSSSYIPREQYVQDVNYRPMSQPRDYGTRSSSSSRTNYSSLMDPQEGSFRNPRDHGNRSSHRDRPILKRSGSRYDDDDDGPIPSKRSMRR</sequence>
<evidence type="ECO:0000313" key="5">
    <source>
        <dbReference type="EMBL" id="CAF3964281.1"/>
    </source>
</evidence>
<dbReference type="Proteomes" id="UP000681720">
    <property type="component" value="Unassembled WGS sequence"/>
</dbReference>
<feature type="region of interest" description="Disordered" evidence="1">
    <location>
        <begin position="294"/>
        <end position="313"/>
    </location>
</feature>
<reference evidence="4" key="1">
    <citation type="submission" date="2021-02" db="EMBL/GenBank/DDBJ databases">
        <authorList>
            <person name="Nowell W R."/>
        </authorList>
    </citation>
    <scope>NUCLEOTIDE SEQUENCE</scope>
</reference>
<feature type="compositionally biased region" description="Polar residues" evidence="1">
    <location>
        <begin position="18"/>
        <end position="28"/>
    </location>
</feature>
<feature type="compositionally biased region" description="Low complexity" evidence="1">
    <location>
        <begin position="66"/>
        <end position="80"/>
    </location>
</feature>
<dbReference type="EMBL" id="CAJOBI010003314">
    <property type="protein sequence ID" value="CAF3964281.1"/>
    <property type="molecule type" value="Genomic_DNA"/>
</dbReference>
<feature type="compositionally biased region" description="Basic and acidic residues" evidence="1">
    <location>
        <begin position="1"/>
        <end position="17"/>
    </location>
</feature>
<evidence type="ECO:0000313" key="6">
    <source>
        <dbReference type="EMBL" id="CAF4099649.1"/>
    </source>
</evidence>
<evidence type="ECO:0000313" key="7">
    <source>
        <dbReference type="EMBL" id="CAF4730874.1"/>
    </source>
</evidence>
<feature type="compositionally biased region" description="Basic and acidic residues" evidence="1">
    <location>
        <begin position="357"/>
        <end position="372"/>
    </location>
</feature>
<evidence type="ECO:0000313" key="3">
    <source>
        <dbReference type="EMBL" id="CAF1612407.1"/>
    </source>
</evidence>
<gene>
    <name evidence="6" type="ORF">BYL167_LOCUS19043</name>
    <name evidence="3" type="ORF">CJN711_LOCUS36687</name>
    <name evidence="7" type="ORF">GIL414_LOCUS44271</name>
    <name evidence="2" type="ORF">KQP761_LOCUS9973</name>
    <name evidence="4" type="ORF">MBJ925_LOCUS19475</name>
    <name evidence="5" type="ORF">SMN809_LOCUS9969</name>
</gene>
<dbReference type="Proteomes" id="UP000681967">
    <property type="component" value="Unassembled WGS sequence"/>
</dbReference>
<feature type="compositionally biased region" description="Low complexity" evidence="1">
    <location>
        <begin position="334"/>
        <end position="346"/>
    </location>
</feature>
<dbReference type="OrthoDB" id="10046029at2759"/>
<dbReference type="EMBL" id="CAJOBH010007980">
    <property type="protein sequence ID" value="CAF4099649.1"/>
    <property type="molecule type" value="Genomic_DNA"/>
</dbReference>
<dbReference type="EMBL" id="CAJNOV010017783">
    <property type="protein sequence ID" value="CAF1612407.1"/>
    <property type="molecule type" value="Genomic_DNA"/>
</dbReference>
<feature type="compositionally biased region" description="Polar residues" evidence="1">
    <location>
        <begin position="137"/>
        <end position="147"/>
    </location>
</feature>
<dbReference type="EMBL" id="CAJOBJ010133167">
    <property type="protein sequence ID" value="CAF4730874.1"/>
    <property type="molecule type" value="Genomic_DNA"/>
</dbReference>
<feature type="region of interest" description="Disordered" evidence="1">
    <location>
        <begin position="168"/>
        <end position="215"/>
    </location>
</feature>